<organism evidence="1 2">
    <name type="scientific">Gimesia fumaroli</name>
    <dbReference type="NCBI Taxonomy" id="2527976"/>
    <lineage>
        <taxon>Bacteria</taxon>
        <taxon>Pseudomonadati</taxon>
        <taxon>Planctomycetota</taxon>
        <taxon>Planctomycetia</taxon>
        <taxon>Planctomycetales</taxon>
        <taxon>Planctomycetaceae</taxon>
        <taxon>Gimesia</taxon>
    </lineage>
</organism>
<dbReference type="KEGG" id="gfm:Enr17x_45130"/>
<accession>A0A518IHD0</accession>
<dbReference type="AlphaFoldDB" id="A0A518IHD0"/>
<dbReference type="EMBL" id="CP037452">
    <property type="protein sequence ID" value="QDV52450.1"/>
    <property type="molecule type" value="Genomic_DNA"/>
</dbReference>
<keyword evidence="2" id="KW-1185">Reference proteome</keyword>
<gene>
    <name evidence="1" type="ORF">Enr17x_45130</name>
</gene>
<reference evidence="1 2" key="1">
    <citation type="submission" date="2019-03" db="EMBL/GenBank/DDBJ databases">
        <title>Deep-cultivation of Planctomycetes and their phenomic and genomic characterization uncovers novel biology.</title>
        <authorList>
            <person name="Wiegand S."/>
            <person name="Jogler M."/>
            <person name="Boedeker C."/>
            <person name="Pinto D."/>
            <person name="Vollmers J."/>
            <person name="Rivas-Marin E."/>
            <person name="Kohn T."/>
            <person name="Peeters S.H."/>
            <person name="Heuer A."/>
            <person name="Rast P."/>
            <person name="Oberbeckmann S."/>
            <person name="Bunk B."/>
            <person name="Jeske O."/>
            <person name="Meyerdierks A."/>
            <person name="Storesund J.E."/>
            <person name="Kallscheuer N."/>
            <person name="Luecker S."/>
            <person name="Lage O.M."/>
            <person name="Pohl T."/>
            <person name="Merkel B.J."/>
            <person name="Hornburger P."/>
            <person name="Mueller R.-W."/>
            <person name="Bruemmer F."/>
            <person name="Labrenz M."/>
            <person name="Spormann A.M."/>
            <person name="Op den Camp H."/>
            <person name="Overmann J."/>
            <person name="Amann R."/>
            <person name="Jetten M.S.M."/>
            <person name="Mascher T."/>
            <person name="Medema M.H."/>
            <person name="Devos D.P."/>
            <person name="Kaster A.-K."/>
            <person name="Ovreas L."/>
            <person name="Rohde M."/>
            <person name="Galperin M.Y."/>
            <person name="Jogler C."/>
        </authorList>
    </citation>
    <scope>NUCLEOTIDE SEQUENCE [LARGE SCALE GENOMIC DNA]</scope>
    <source>
        <strain evidence="1 2">Enr17</strain>
    </source>
</reference>
<dbReference type="Proteomes" id="UP000318313">
    <property type="component" value="Chromosome"/>
</dbReference>
<evidence type="ECO:0000313" key="2">
    <source>
        <dbReference type="Proteomes" id="UP000318313"/>
    </source>
</evidence>
<name>A0A518IHD0_9PLAN</name>
<sequence>MMGLSIMPFIKNVLIRHENKILISLSEDDLLISRSGEESDDRVYYGYLS</sequence>
<protein>
    <submittedName>
        <fullName evidence="1">Uncharacterized protein</fullName>
    </submittedName>
</protein>
<evidence type="ECO:0000313" key="1">
    <source>
        <dbReference type="EMBL" id="QDV52450.1"/>
    </source>
</evidence>
<proteinExistence type="predicted"/>